<gene>
    <name evidence="4" type="ORF">CAP51_16520</name>
</gene>
<dbReference type="SUPFAM" id="SSF46689">
    <property type="entry name" value="Homeodomain-like"/>
    <property type="match status" value="2"/>
</dbReference>
<dbReference type="EMBL" id="NEXX01000008">
    <property type="protein sequence ID" value="OUY05548.1"/>
    <property type="molecule type" value="Genomic_DNA"/>
</dbReference>
<organism evidence="4 5">
    <name type="scientific">Acinetobacter populi</name>
    <dbReference type="NCBI Taxonomy" id="1582270"/>
    <lineage>
        <taxon>Bacteria</taxon>
        <taxon>Pseudomonadati</taxon>
        <taxon>Pseudomonadota</taxon>
        <taxon>Gammaproteobacteria</taxon>
        <taxon>Moraxellales</taxon>
        <taxon>Moraxellaceae</taxon>
        <taxon>Acinetobacter</taxon>
    </lineage>
</organism>
<dbReference type="PANTHER" id="PTHR43436:SF1">
    <property type="entry name" value="TRANSCRIPTIONAL REGULATORY PROTEIN"/>
    <property type="match status" value="1"/>
</dbReference>
<evidence type="ECO:0000256" key="2">
    <source>
        <dbReference type="ARBA" id="ARBA00023163"/>
    </source>
</evidence>
<name>A0A1Z9YTM1_9GAMM</name>
<comment type="caution">
    <text evidence="4">The sequence shown here is derived from an EMBL/GenBank/DDBJ whole genome shotgun (WGS) entry which is preliminary data.</text>
</comment>
<dbReference type="InterPro" id="IPR009057">
    <property type="entry name" value="Homeodomain-like_sf"/>
</dbReference>
<evidence type="ECO:0000259" key="3">
    <source>
        <dbReference type="PROSITE" id="PS01124"/>
    </source>
</evidence>
<evidence type="ECO:0000256" key="1">
    <source>
        <dbReference type="ARBA" id="ARBA00023015"/>
    </source>
</evidence>
<dbReference type="InterPro" id="IPR018060">
    <property type="entry name" value="HTH_AraC"/>
</dbReference>
<proteinExistence type="predicted"/>
<keyword evidence="1" id="KW-0805">Transcription regulation</keyword>
<dbReference type="GO" id="GO:0003700">
    <property type="term" value="F:DNA-binding transcription factor activity"/>
    <property type="evidence" value="ECO:0007669"/>
    <property type="project" value="InterPro"/>
</dbReference>
<dbReference type="RefSeq" id="WP_087621864.1">
    <property type="nucleotide sequence ID" value="NZ_NEXX01000008.1"/>
</dbReference>
<feature type="domain" description="HTH araC/xylS-type" evidence="3">
    <location>
        <begin position="213"/>
        <end position="311"/>
    </location>
</feature>
<dbReference type="AlphaFoldDB" id="A0A1Z9YTM1"/>
<sequence length="314" mass="36466">MPAFKFLTQQQQLARHILFWTENKLQYDIPELDIKLFRRDSPTEPVSSMQAASLCVIAQGKKQVILENEKYIYDSKHFLITAIDLPIVGTVIEASPEQPYLGLMLGLDLSVITQILIDFPQLERQYNHLNQQHLENKNTSKMGIAIGQNNGQLTEALCRLLNLINPTNNNIQQDLVFLAPLIKKEIYYYLLCSEQGQRLRQFVSREAHGYRILRSIQWLRENFPQQFKIEDLAKSIGMSVSSFHQHFREATSMSPLQYQKKLRLNEARKLIMTENLDISVAAMQVGYESSSQFSREYHRYFGIAPSFDLKQHKL</sequence>
<keyword evidence="5" id="KW-1185">Reference proteome</keyword>
<evidence type="ECO:0000313" key="4">
    <source>
        <dbReference type="EMBL" id="OUY05548.1"/>
    </source>
</evidence>
<dbReference type="SMART" id="SM00342">
    <property type="entry name" value="HTH_ARAC"/>
    <property type="match status" value="1"/>
</dbReference>
<dbReference type="PANTHER" id="PTHR43436">
    <property type="entry name" value="ARAC-FAMILY TRANSCRIPTIONAL REGULATOR"/>
    <property type="match status" value="1"/>
</dbReference>
<dbReference type="GO" id="GO:0043565">
    <property type="term" value="F:sequence-specific DNA binding"/>
    <property type="evidence" value="ECO:0007669"/>
    <property type="project" value="InterPro"/>
</dbReference>
<reference evidence="4 5" key="1">
    <citation type="submission" date="2017-05" db="EMBL/GenBank/DDBJ databases">
        <title>Acinetobacter populi ANC 5415 (= PBJ7), whole genome shotgun sequencing project.</title>
        <authorList>
            <person name="Nemec A."/>
            <person name="Radolfova-Krizova L."/>
        </authorList>
    </citation>
    <scope>NUCLEOTIDE SEQUENCE [LARGE SCALE GENOMIC DNA]</scope>
    <source>
        <strain evidence="4 5">PBJ7</strain>
    </source>
</reference>
<dbReference type="InterPro" id="IPR009594">
    <property type="entry name" value="Tscrpt_reg_HTH_AraC_N"/>
</dbReference>
<dbReference type="Pfam" id="PF12833">
    <property type="entry name" value="HTH_18"/>
    <property type="match status" value="1"/>
</dbReference>
<accession>A0A1Z9YTM1</accession>
<dbReference type="OrthoDB" id="34150at2"/>
<dbReference type="Proteomes" id="UP000196536">
    <property type="component" value="Unassembled WGS sequence"/>
</dbReference>
<evidence type="ECO:0000313" key="5">
    <source>
        <dbReference type="Proteomes" id="UP000196536"/>
    </source>
</evidence>
<protein>
    <recommendedName>
        <fullName evidence="3">HTH araC/xylS-type domain-containing protein</fullName>
    </recommendedName>
</protein>
<dbReference type="Gene3D" id="1.10.10.60">
    <property type="entry name" value="Homeodomain-like"/>
    <property type="match status" value="2"/>
</dbReference>
<dbReference type="PROSITE" id="PS01124">
    <property type="entry name" value="HTH_ARAC_FAMILY_2"/>
    <property type="match status" value="1"/>
</dbReference>
<dbReference type="Pfam" id="PF06719">
    <property type="entry name" value="AraC_N"/>
    <property type="match status" value="1"/>
</dbReference>
<keyword evidence="2" id="KW-0804">Transcription</keyword>